<organism evidence="2 3">
    <name type="scientific">Cymbomonas tetramitiformis</name>
    <dbReference type="NCBI Taxonomy" id="36881"/>
    <lineage>
        <taxon>Eukaryota</taxon>
        <taxon>Viridiplantae</taxon>
        <taxon>Chlorophyta</taxon>
        <taxon>Pyramimonadophyceae</taxon>
        <taxon>Pyramimonadales</taxon>
        <taxon>Pyramimonadaceae</taxon>
        <taxon>Cymbomonas</taxon>
    </lineage>
</organism>
<sequence>MTRGGSHQRDEAWRENDPRWKPPEGVPGSYWRLPGEALSRSPTDTGLANSWVQTALEALECFPPEGGHFSANSTRKGAGTCARAVGVVLERLCHLGGWAQLSSAVQVCIDPTTVPDEVMLGYFGWLSTGAGVQVQAARGSKAVRLTLKDAISFV</sequence>
<feature type="compositionally biased region" description="Basic and acidic residues" evidence="1">
    <location>
        <begin position="7"/>
        <end position="22"/>
    </location>
</feature>
<keyword evidence="3" id="KW-1185">Reference proteome</keyword>
<name>A0AAE0EQF6_9CHLO</name>
<dbReference type="Proteomes" id="UP001190700">
    <property type="component" value="Unassembled WGS sequence"/>
</dbReference>
<evidence type="ECO:0000256" key="1">
    <source>
        <dbReference type="SAM" id="MobiDB-lite"/>
    </source>
</evidence>
<accession>A0AAE0EQF6</accession>
<evidence type="ECO:0000313" key="2">
    <source>
        <dbReference type="EMBL" id="KAK3236514.1"/>
    </source>
</evidence>
<evidence type="ECO:0000313" key="3">
    <source>
        <dbReference type="Proteomes" id="UP001190700"/>
    </source>
</evidence>
<dbReference type="AlphaFoldDB" id="A0AAE0EQF6"/>
<reference evidence="2 3" key="1">
    <citation type="journal article" date="2015" name="Genome Biol. Evol.">
        <title>Comparative Genomics of a Bacterivorous Green Alga Reveals Evolutionary Causalities and Consequences of Phago-Mixotrophic Mode of Nutrition.</title>
        <authorList>
            <person name="Burns J.A."/>
            <person name="Paasch A."/>
            <person name="Narechania A."/>
            <person name="Kim E."/>
        </authorList>
    </citation>
    <scope>NUCLEOTIDE SEQUENCE [LARGE SCALE GENOMIC DNA]</scope>
    <source>
        <strain evidence="2 3">PLY_AMNH</strain>
    </source>
</reference>
<feature type="region of interest" description="Disordered" evidence="1">
    <location>
        <begin position="1"/>
        <end position="35"/>
    </location>
</feature>
<proteinExistence type="predicted"/>
<protein>
    <submittedName>
        <fullName evidence="2">Uncharacterized protein</fullName>
    </submittedName>
</protein>
<gene>
    <name evidence="2" type="ORF">CYMTET_53349</name>
</gene>
<dbReference type="EMBL" id="LGRX02035004">
    <property type="protein sequence ID" value="KAK3236514.1"/>
    <property type="molecule type" value="Genomic_DNA"/>
</dbReference>
<comment type="caution">
    <text evidence="2">The sequence shown here is derived from an EMBL/GenBank/DDBJ whole genome shotgun (WGS) entry which is preliminary data.</text>
</comment>